<proteinExistence type="predicted"/>
<dbReference type="AlphaFoldDB" id="A0A3S3Q1X3"/>
<dbReference type="OrthoDB" id="515366at2759"/>
<gene>
    <name evidence="2" type="ORF">B4U79_00018</name>
</gene>
<dbReference type="Proteomes" id="UP000285301">
    <property type="component" value="Unassembled WGS sequence"/>
</dbReference>
<dbReference type="STRING" id="1965070.A0A3S3Q1X3"/>
<dbReference type="GO" id="GO:0005737">
    <property type="term" value="C:cytoplasm"/>
    <property type="evidence" value="ECO:0007669"/>
    <property type="project" value="TreeGrafter"/>
</dbReference>
<comment type="caution">
    <text evidence="2">The sequence shown here is derived from an EMBL/GenBank/DDBJ whole genome shotgun (WGS) entry which is preliminary data.</text>
</comment>
<dbReference type="PANTHER" id="PTHR12356:SF19">
    <property type="entry name" value="NUDC DOMAIN-CONTAINING PROTEIN 3"/>
    <property type="match status" value="1"/>
</dbReference>
<dbReference type="SUPFAM" id="SSF49764">
    <property type="entry name" value="HSP20-like chaperones"/>
    <property type="match status" value="1"/>
</dbReference>
<evidence type="ECO:0000313" key="2">
    <source>
        <dbReference type="EMBL" id="RWS12324.1"/>
    </source>
</evidence>
<sequence>MSSEELLREALAKEHHSTVAFLDAAFRMLRESSDFYSCSDNRAIVMKLMEKYASQQSVSGDKPKPLPKAANRVESNLEALPCAVHSTSRAVPSTPKASSVRSSSSSLSNRVSINELIINQHDNYNGASCQNYSWSQTLTEIDVMVKIPETVTSSNHVRVFIRPTDLTVVVNVGGNWVYKVNGRLCYPIRTANSVWTLHPGSHIHISLEKERDRWWNVLISGEEQIDVGKVDRSVRLEDLTEEAQAIVKKLAYEEYVKNKLRFPQQ</sequence>
<dbReference type="InterPro" id="IPR008978">
    <property type="entry name" value="HSP20-like_chaperone"/>
</dbReference>
<evidence type="ECO:0000259" key="1">
    <source>
        <dbReference type="PROSITE" id="PS51203"/>
    </source>
</evidence>
<dbReference type="Gene3D" id="2.60.40.790">
    <property type="match status" value="1"/>
</dbReference>
<protein>
    <submittedName>
        <fullName evidence="2">NudC domain-containing protein 3-like protein</fullName>
    </submittedName>
</protein>
<name>A0A3S3Q1X3_9ACAR</name>
<dbReference type="PANTHER" id="PTHR12356">
    <property type="entry name" value="NUCLEAR MOVEMENT PROTEIN NUDC"/>
    <property type="match status" value="1"/>
</dbReference>
<dbReference type="InterPro" id="IPR037898">
    <property type="entry name" value="NudC_fam"/>
</dbReference>
<dbReference type="InterPro" id="IPR007052">
    <property type="entry name" value="CS_dom"/>
</dbReference>
<accession>A0A3S3Q1X3</accession>
<dbReference type="PROSITE" id="PS51203">
    <property type="entry name" value="CS"/>
    <property type="match status" value="1"/>
</dbReference>
<reference evidence="2 3" key="1">
    <citation type="journal article" date="2018" name="Gigascience">
        <title>Genomes of trombidid mites reveal novel predicted allergens and laterally-transferred genes associated with secondary metabolism.</title>
        <authorList>
            <person name="Dong X."/>
            <person name="Chaisiri K."/>
            <person name="Xia D."/>
            <person name="Armstrong S.D."/>
            <person name="Fang Y."/>
            <person name="Donnelly M.J."/>
            <person name="Kadowaki T."/>
            <person name="McGarry J.W."/>
            <person name="Darby A.C."/>
            <person name="Makepeace B.L."/>
        </authorList>
    </citation>
    <scope>NUCLEOTIDE SEQUENCE [LARGE SCALE GENOMIC DNA]</scope>
    <source>
        <strain evidence="2">UoL-WK</strain>
    </source>
</reference>
<dbReference type="GO" id="GO:0006457">
    <property type="term" value="P:protein folding"/>
    <property type="evidence" value="ECO:0007669"/>
    <property type="project" value="TreeGrafter"/>
</dbReference>
<dbReference type="Pfam" id="PF04969">
    <property type="entry name" value="CS"/>
    <property type="match status" value="1"/>
</dbReference>
<keyword evidence="3" id="KW-1185">Reference proteome</keyword>
<dbReference type="GO" id="GO:0051082">
    <property type="term" value="F:unfolded protein binding"/>
    <property type="evidence" value="ECO:0007669"/>
    <property type="project" value="TreeGrafter"/>
</dbReference>
<dbReference type="EMBL" id="NCKU01001357">
    <property type="protein sequence ID" value="RWS12324.1"/>
    <property type="molecule type" value="Genomic_DNA"/>
</dbReference>
<feature type="domain" description="CS" evidence="1">
    <location>
        <begin position="127"/>
        <end position="219"/>
    </location>
</feature>
<evidence type="ECO:0000313" key="3">
    <source>
        <dbReference type="Proteomes" id="UP000285301"/>
    </source>
</evidence>
<organism evidence="2 3">
    <name type="scientific">Dinothrombium tinctorium</name>
    <dbReference type="NCBI Taxonomy" id="1965070"/>
    <lineage>
        <taxon>Eukaryota</taxon>
        <taxon>Metazoa</taxon>
        <taxon>Ecdysozoa</taxon>
        <taxon>Arthropoda</taxon>
        <taxon>Chelicerata</taxon>
        <taxon>Arachnida</taxon>
        <taxon>Acari</taxon>
        <taxon>Acariformes</taxon>
        <taxon>Trombidiformes</taxon>
        <taxon>Prostigmata</taxon>
        <taxon>Anystina</taxon>
        <taxon>Parasitengona</taxon>
        <taxon>Trombidioidea</taxon>
        <taxon>Trombidiidae</taxon>
        <taxon>Dinothrombium</taxon>
    </lineage>
</organism>